<evidence type="ECO:0000256" key="1">
    <source>
        <dbReference type="ARBA" id="ARBA00022723"/>
    </source>
</evidence>
<keyword evidence="8" id="KW-1185">Reference proteome</keyword>
<reference evidence="7" key="1">
    <citation type="journal article" date="2021" name="Nat. Commun.">
        <title>Genetic determinants of endophytism in the Arabidopsis root mycobiome.</title>
        <authorList>
            <person name="Mesny F."/>
            <person name="Miyauchi S."/>
            <person name="Thiergart T."/>
            <person name="Pickel B."/>
            <person name="Atanasova L."/>
            <person name="Karlsson M."/>
            <person name="Huettel B."/>
            <person name="Barry K.W."/>
            <person name="Haridas S."/>
            <person name="Chen C."/>
            <person name="Bauer D."/>
            <person name="Andreopoulos W."/>
            <person name="Pangilinan J."/>
            <person name="LaButti K."/>
            <person name="Riley R."/>
            <person name="Lipzen A."/>
            <person name="Clum A."/>
            <person name="Drula E."/>
            <person name="Henrissat B."/>
            <person name="Kohler A."/>
            <person name="Grigoriev I.V."/>
            <person name="Martin F.M."/>
            <person name="Hacquard S."/>
        </authorList>
    </citation>
    <scope>NUCLEOTIDE SEQUENCE</scope>
    <source>
        <strain evidence="7">MPI-CAGE-AT-0021</strain>
    </source>
</reference>
<dbReference type="SUPFAM" id="SSF90229">
    <property type="entry name" value="CCCH zinc finger"/>
    <property type="match status" value="1"/>
</dbReference>
<dbReference type="EMBL" id="JAGMUU010000020">
    <property type="protein sequence ID" value="KAH7129788.1"/>
    <property type="molecule type" value="Genomic_DNA"/>
</dbReference>
<comment type="caution">
    <text evidence="7">The sequence shown here is derived from an EMBL/GenBank/DDBJ whole genome shotgun (WGS) entry which is preliminary data.</text>
</comment>
<evidence type="ECO:0000256" key="3">
    <source>
        <dbReference type="ARBA" id="ARBA00022833"/>
    </source>
</evidence>
<evidence type="ECO:0000256" key="4">
    <source>
        <dbReference type="PROSITE-ProRule" id="PRU00723"/>
    </source>
</evidence>
<accession>A0A9P9E2P1</accession>
<sequence>MSPNGRSPGITWAAAAGKATENDNQDTPNAVYVNKEGQRVDKKLPDPAKRDLENWIYKTKKVKMRYCRPYQLSGSCSTSGRCIYSHGPLTNGEKLAYRRQLKLDVCHTGLQCRDPFCFYGHNCSCVKAFCIFTPEMHKLDLCGVELWKG</sequence>
<dbReference type="InterPro" id="IPR057654">
    <property type="entry name" value="Znf-CCCH_tandem"/>
</dbReference>
<dbReference type="InterPro" id="IPR036855">
    <property type="entry name" value="Znf_CCCH_sf"/>
</dbReference>
<feature type="domain" description="C3H1-type" evidence="6">
    <location>
        <begin position="61"/>
        <end position="89"/>
    </location>
</feature>
<name>A0A9P9E2P1_9HYPO</name>
<dbReference type="InterPro" id="IPR000571">
    <property type="entry name" value="Znf_CCCH"/>
</dbReference>
<proteinExistence type="predicted"/>
<keyword evidence="3 4" id="KW-0862">Zinc</keyword>
<evidence type="ECO:0000313" key="8">
    <source>
        <dbReference type="Proteomes" id="UP000717696"/>
    </source>
</evidence>
<evidence type="ECO:0000313" key="7">
    <source>
        <dbReference type="EMBL" id="KAH7129788.1"/>
    </source>
</evidence>
<dbReference type="PANTHER" id="PTHR37543">
    <property type="entry name" value="CCCH ZINC FINGER DNA BINDING PROTEIN (AFU_ORTHOLOGUE AFUA_5G12760)"/>
    <property type="match status" value="1"/>
</dbReference>
<keyword evidence="2 4" id="KW-0863">Zinc-finger</keyword>
<evidence type="ECO:0000259" key="6">
    <source>
        <dbReference type="PROSITE" id="PS50103"/>
    </source>
</evidence>
<dbReference type="Pfam" id="PF25542">
    <property type="entry name" value="zf-CCCH_12"/>
    <property type="match status" value="1"/>
</dbReference>
<dbReference type="OrthoDB" id="2270193at2759"/>
<organism evidence="7 8">
    <name type="scientific">Dactylonectria estremocensis</name>
    <dbReference type="NCBI Taxonomy" id="1079267"/>
    <lineage>
        <taxon>Eukaryota</taxon>
        <taxon>Fungi</taxon>
        <taxon>Dikarya</taxon>
        <taxon>Ascomycota</taxon>
        <taxon>Pezizomycotina</taxon>
        <taxon>Sordariomycetes</taxon>
        <taxon>Hypocreomycetidae</taxon>
        <taxon>Hypocreales</taxon>
        <taxon>Nectriaceae</taxon>
        <taxon>Dactylonectria</taxon>
    </lineage>
</organism>
<feature type="region of interest" description="Disordered" evidence="5">
    <location>
        <begin position="1"/>
        <end position="29"/>
    </location>
</feature>
<gene>
    <name evidence="7" type="ORF">B0J13DRAFT_626938</name>
</gene>
<dbReference type="Proteomes" id="UP000717696">
    <property type="component" value="Unassembled WGS sequence"/>
</dbReference>
<dbReference type="AlphaFoldDB" id="A0A9P9E2P1"/>
<keyword evidence="1 4" id="KW-0479">Metal-binding</keyword>
<dbReference type="GO" id="GO:0008270">
    <property type="term" value="F:zinc ion binding"/>
    <property type="evidence" value="ECO:0007669"/>
    <property type="project" value="UniProtKB-KW"/>
</dbReference>
<evidence type="ECO:0000256" key="2">
    <source>
        <dbReference type="ARBA" id="ARBA00022771"/>
    </source>
</evidence>
<dbReference type="PROSITE" id="PS50103">
    <property type="entry name" value="ZF_C3H1"/>
    <property type="match status" value="1"/>
</dbReference>
<dbReference type="PANTHER" id="PTHR37543:SF1">
    <property type="entry name" value="CCCH ZINC FINGER DNA BINDING PROTEIN (AFU_ORTHOLOGUE AFUA_5G12760)"/>
    <property type="match status" value="1"/>
</dbReference>
<protein>
    <recommendedName>
        <fullName evidence="6">C3H1-type domain-containing protein</fullName>
    </recommendedName>
</protein>
<feature type="zinc finger region" description="C3H1-type" evidence="4">
    <location>
        <begin position="61"/>
        <end position="89"/>
    </location>
</feature>
<dbReference type="Pfam" id="PF25543">
    <property type="entry name" value="zf-CCCH_tandem"/>
    <property type="match status" value="1"/>
</dbReference>
<evidence type="ECO:0000256" key="5">
    <source>
        <dbReference type="SAM" id="MobiDB-lite"/>
    </source>
</evidence>